<protein>
    <submittedName>
        <fullName evidence="1">Uncharacterized protein</fullName>
    </submittedName>
</protein>
<dbReference type="Proteomes" id="UP001185331">
    <property type="component" value="Unassembled WGS sequence"/>
</dbReference>
<dbReference type="AlphaFoldDB" id="A0AAE4BNI7"/>
<proteinExistence type="predicted"/>
<reference evidence="1" key="1">
    <citation type="submission" date="2023-07" db="EMBL/GenBank/DDBJ databases">
        <title>Sorghum-associated microbial communities from plants grown in Nebraska, USA.</title>
        <authorList>
            <person name="Schachtman D."/>
        </authorList>
    </citation>
    <scope>NUCLEOTIDE SEQUENCE</scope>
    <source>
        <strain evidence="1">BE330</strain>
    </source>
</reference>
<dbReference type="RefSeq" id="WP_309853310.1">
    <property type="nucleotide sequence ID" value="NZ_JAVDQJ010000004.1"/>
</dbReference>
<organism evidence="1 2">
    <name type="scientific">Deinococcus soli</name>
    <name type="common">ex Cha et al. 2016</name>
    <dbReference type="NCBI Taxonomy" id="1309411"/>
    <lineage>
        <taxon>Bacteria</taxon>
        <taxon>Thermotogati</taxon>
        <taxon>Deinococcota</taxon>
        <taxon>Deinococci</taxon>
        <taxon>Deinococcales</taxon>
        <taxon>Deinococcaceae</taxon>
        <taxon>Deinococcus</taxon>
    </lineage>
</organism>
<name>A0AAE4BNI7_9DEIO</name>
<sequence>MSELRGPSLEEVLRLLLDEARERDHVQAGWPGAHSALAALSAQREQLTPRHLQALLEHVRTDRLPVRAEPHNRWLPGEQGASGVYADDYCDGGYLWVHEDFQGDVHVSINTHPGPGLLSPTVRMAAHCVRRPHVITAARALARALVQPGDGA</sequence>
<accession>A0AAE4BNI7</accession>
<evidence type="ECO:0000313" key="2">
    <source>
        <dbReference type="Proteomes" id="UP001185331"/>
    </source>
</evidence>
<evidence type="ECO:0000313" key="1">
    <source>
        <dbReference type="EMBL" id="MDR6218751.1"/>
    </source>
</evidence>
<dbReference type="EMBL" id="JAVDQK010000005">
    <property type="protein sequence ID" value="MDR6218751.1"/>
    <property type="molecule type" value="Genomic_DNA"/>
</dbReference>
<comment type="caution">
    <text evidence="1">The sequence shown here is derived from an EMBL/GenBank/DDBJ whole genome shotgun (WGS) entry which is preliminary data.</text>
</comment>
<gene>
    <name evidence="1" type="ORF">J2Y00_002348</name>
</gene>